<feature type="domain" description="Beta-lactamase-related" evidence="2">
    <location>
        <begin position="100"/>
        <end position="435"/>
    </location>
</feature>
<organism evidence="3 4">
    <name type="scientific">Botryobasidium botryosum (strain FD-172 SS1)</name>
    <dbReference type="NCBI Taxonomy" id="930990"/>
    <lineage>
        <taxon>Eukaryota</taxon>
        <taxon>Fungi</taxon>
        <taxon>Dikarya</taxon>
        <taxon>Basidiomycota</taxon>
        <taxon>Agaricomycotina</taxon>
        <taxon>Agaricomycetes</taxon>
        <taxon>Cantharellales</taxon>
        <taxon>Botryobasidiaceae</taxon>
        <taxon>Botryobasidium</taxon>
    </lineage>
</organism>
<dbReference type="SUPFAM" id="SSF56601">
    <property type="entry name" value="beta-lactamase/transpeptidase-like"/>
    <property type="match status" value="1"/>
</dbReference>
<dbReference type="Proteomes" id="UP000027195">
    <property type="component" value="Unassembled WGS sequence"/>
</dbReference>
<evidence type="ECO:0000313" key="4">
    <source>
        <dbReference type="Proteomes" id="UP000027195"/>
    </source>
</evidence>
<dbReference type="Gene3D" id="3.40.710.10">
    <property type="entry name" value="DD-peptidase/beta-lactamase superfamily"/>
    <property type="match status" value="1"/>
</dbReference>
<dbReference type="InterPro" id="IPR051478">
    <property type="entry name" value="Beta-lactamase-like_AB/R"/>
</dbReference>
<proteinExistence type="inferred from homology"/>
<gene>
    <name evidence="3" type="ORF">BOTBODRAFT_169033</name>
</gene>
<dbReference type="PANTHER" id="PTHR22935">
    <property type="entry name" value="PENICILLIN-BINDING PROTEIN"/>
    <property type="match status" value="1"/>
</dbReference>
<dbReference type="AlphaFoldDB" id="A0A067NCN1"/>
<dbReference type="InterPro" id="IPR001466">
    <property type="entry name" value="Beta-lactam-related"/>
</dbReference>
<dbReference type="STRING" id="930990.A0A067NCN1"/>
<evidence type="ECO:0000259" key="2">
    <source>
        <dbReference type="Pfam" id="PF00144"/>
    </source>
</evidence>
<dbReference type="HOGENOM" id="CLU_030521_0_0_1"/>
<accession>A0A067NCN1</accession>
<dbReference type="EMBL" id="KL198016">
    <property type="protein sequence ID" value="KDQ21842.1"/>
    <property type="molecule type" value="Genomic_DNA"/>
</dbReference>
<protein>
    <recommendedName>
        <fullName evidence="2">Beta-lactamase-related domain-containing protein</fullName>
    </recommendedName>
</protein>
<keyword evidence="4" id="KW-1185">Reference proteome</keyword>
<sequence length="578" mass="63827">MAVDKKSGHSVYALTPPQPQYTARGTSKLVALAATTLIVLSLAYTKFSPYAPQGDLRDHELQCRAPLPQFLVDHPPSADHPALRLAARNLDKELDAWFTEREIDSIAIAVVASNGSVYEGFRGALRANETEQSKRGAVDRHSIYRLASNSKLFTCLETFILRDRGVVNLDEPLSKILPEFTYTPNTDPITLRQLMSHMSGIGRDWPPGSAAGSWPESLDGSGPPPFNGLSFPDRQTLMDGIADNQLLARPYTLPSYSNTGYALLGVANVAAVKASGGSDAPSTHAELMHRDVFLPLGLNDSSFITTSANKERVVVSSFYPEETDQDFLDVANPAGGQMSSLSDLVKLMQSFIDPSRPESLLRPYTMREWLRPVHAWWDDYSEMGLLWEIHKSEDSYGRRLRHYQKLGNLAGHHSSFTIAPSSSFGVVVLMTGPISQAIELDRLVFSHFQSAFDRIAEERTHQLLVGDWLSVDNSQVEITIAIDNGSLFVTKYIIDGTDVLQTIQLGGPSRKTALWSTGDNEFRLAVSMPDTGCLYQWVALDQYGYNRGFPTNLIRVVEDTDGVTLQVPAIGVDLKRHL</sequence>
<name>A0A067NCN1_BOTB1</name>
<dbReference type="InterPro" id="IPR012338">
    <property type="entry name" value="Beta-lactam/transpept-like"/>
</dbReference>
<dbReference type="PANTHER" id="PTHR22935:SF95">
    <property type="entry name" value="BETA-LACTAMASE-LIKE 1-RELATED"/>
    <property type="match status" value="1"/>
</dbReference>
<comment type="similarity">
    <text evidence="1">Belongs to the beta-lactamase family.</text>
</comment>
<dbReference type="InParanoid" id="A0A067NCN1"/>
<evidence type="ECO:0000256" key="1">
    <source>
        <dbReference type="ARBA" id="ARBA00038473"/>
    </source>
</evidence>
<evidence type="ECO:0000313" key="3">
    <source>
        <dbReference type="EMBL" id="KDQ21842.1"/>
    </source>
</evidence>
<dbReference type="OrthoDB" id="428260at2759"/>
<reference evidence="4" key="1">
    <citation type="journal article" date="2014" name="Proc. Natl. Acad. Sci. U.S.A.">
        <title>Extensive sampling of basidiomycete genomes demonstrates inadequacy of the white-rot/brown-rot paradigm for wood decay fungi.</title>
        <authorList>
            <person name="Riley R."/>
            <person name="Salamov A.A."/>
            <person name="Brown D.W."/>
            <person name="Nagy L.G."/>
            <person name="Floudas D."/>
            <person name="Held B.W."/>
            <person name="Levasseur A."/>
            <person name="Lombard V."/>
            <person name="Morin E."/>
            <person name="Otillar R."/>
            <person name="Lindquist E.A."/>
            <person name="Sun H."/>
            <person name="LaButti K.M."/>
            <person name="Schmutz J."/>
            <person name="Jabbour D."/>
            <person name="Luo H."/>
            <person name="Baker S.E."/>
            <person name="Pisabarro A.G."/>
            <person name="Walton J.D."/>
            <person name="Blanchette R.A."/>
            <person name="Henrissat B."/>
            <person name="Martin F."/>
            <person name="Cullen D."/>
            <person name="Hibbett D.S."/>
            <person name="Grigoriev I.V."/>
        </authorList>
    </citation>
    <scope>NUCLEOTIDE SEQUENCE [LARGE SCALE GENOMIC DNA]</scope>
    <source>
        <strain evidence="4">FD-172 SS1</strain>
    </source>
</reference>
<dbReference type="Pfam" id="PF00144">
    <property type="entry name" value="Beta-lactamase"/>
    <property type="match status" value="1"/>
</dbReference>